<organism evidence="8 9">
    <name type="scientific">Panagrellus redivivus</name>
    <name type="common">Microworm</name>
    <dbReference type="NCBI Taxonomy" id="6233"/>
    <lineage>
        <taxon>Eukaryota</taxon>
        <taxon>Metazoa</taxon>
        <taxon>Ecdysozoa</taxon>
        <taxon>Nematoda</taxon>
        <taxon>Chromadorea</taxon>
        <taxon>Rhabditida</taxon>
        <taxon>Tylenchina</taxon>
        <taxon>Panagrolaimomorpha</taxon>
        <taxon>Panagrolaimoidea</taxon>
        <taxon>Panagrolaimidae</taxon>
        <taxon>Panagrellus</taxon>
    </lineage>
</organism>
<evidence type="ECO:0000256" key="1">
    <source>
        <dbReference type="ARBA" id="ARBA00004141"/>
    </source>
</evidence>
<evidence type="ECO:0000313" key="9">
    <source>
        <dbReference type="WBParaSite" id="Pan_g8780.t1"/>
    </source>
</evidence>
<protein>
    <submittedName>
        <fullName evidence="9">Cell cycle control protein</fullName>
    </submittedName>
</protein>
<keyword evidence="5 7" id="KW-0472">Membrane</keyword>
<evidence type="ECO:0000256" key="6">
    <source>
        <dbReference type="SAM" id="MobiDB-lite"/>
    </source>
</evidence>
<reference evidence="9" key="2">
    <citation type="submission" date="2020-10" db="UniProtKB">
        <authorList>
            <consortium name="WormBaseParasite"/>
        </authorList>
    </citation>
    <scope>IDENTIFICATION</scope>
</reference>
<dbReference type="PANTHER" id="PTHR10926">
    <property type="entry name" value="CELL CYCLE CONTROL PROTEIN 50"/>
    <property type="match status" value="1"/>
</dbReference>
<keyword evidence="3 7" id="KW-0812">Transmembrane</keyword>
<evidence type="ECO:0000256" key="3">
    <source>
        <dbReference type="ARBA" id="ARBA00022692"/>
    </source>
</evidence>
<evidence type="ECO:0000256" key="2">
    <source>
        <dbReference type="ARBA" id="ARBA00009457"/>
    </source>
</evidence>
<keyword evidence="8" id="KW-1185">Reference proteome</keyword>
<keyword evidence="4 7" id="KW-1133">Transmembrane helix</keyword>
<feature type="compositionally biased region" description="Polar residues" evidence="6">
    <location>
        <begin position="49"/>
        <end position="69"/>
    </location>
</feature>
<evidence type="ECO:0000256" key="7">
    <source>
        <dbReference type="SAM" id="Phobius"/>
    </source>
</evidence>
<evidence type="ECO:0000256" key="4">
    <source>
        <dbReference type="ARBA" id="ARBA00022989"/>
    </source>
</evidence>
<evidence type="ECO:0000313" key="8">
    <source>
        <dbReference type="Proteomes" id="UP000492821"/>
    </source>
</evidence>
<comment type="subcellular location">
    <subcellularLocation>
        <location evidence="1">Membrane</location>
        <topology evidence="1">Multi-pass membrane protein</topology>
    </subcellularLocation>
</comment>
<feature type="compositionally biased region" description="Polar residues" evidence="6">
    <location>
        <begin position="8"/>
        <end position="41"/>
    </location>
</feature>
<reference evidence="8" key="1">
    <citation type="journal article" date="2013" name="Genetics">
        <title>The draft genome and transcriptome of Panagrellus redivivus are shaped by the harsh demands of a free-living lifestyle.</title>
        <authorList>
            <person name="Srinivasan J."/>
            <person name="Dillman A.R."/>
            <person name="Macchietto M.G."/>
            <person name="Heikkinen L."/>
            <person name="Lakso M."/>
            <person name="Fracchia K.M."/>
            <person name="Antoshechkin I."/>
            <person name="Mortazavi A."/>
            <person name="Wong G."/>
            <person name="Sternberg P.W."/>
        </authorList>
    </citation>
    <scope>NUCLEOTIDE SEQUENCE [LARGE SCALE GENOMIC DNA]</scope>
    <source>
        <strain evidence="8">MT8872</strain>
    </source>
</reference>
<name>A0A7E4WA15_PANRE</name>
<dbReference type="GO" id="GO:0005886">
    <property type="term" value="C:plasma membrane"/>
    <property type="evidence" value="ECO:0007669"/>
    <property type="project" value="TreeGrafter"/>
</dbReference>
<feature type="transmembrane region" description="Helical" evidence="7">
    <location>
        <begin position="382"/>
        <end position="406"/>
    </location>
</feature>
<comment type="similarity">
    <text evidence="2">Belongs to the CDC50/LEM3 family.</text>
</comment>
<feature type="compositionally biased region" description="Basic residues" evidence="6">
    <location>
        <begin position="89"/>
        <end position="98"/>
    </location>
</feature>
<evidence type="ECO:0000256" key="5">
    <source>
        <dbReference type="ARBA" id="ARBA00023136"/>
    </source>
</evidence>
<dbReference type="Proteomes" id="UP000492821">
    <property type="component" value="Unassembled WGS sequence"/>
</dbReference>
<dbReference type="InterPro" id="IPR005045">
    <property type="entry name" value="CDC50/LEM3_fam"/>
</dbReference>
<feature type="compositionally biased region" description="Low complexity" evidence="6">
    <location>
        <begin position="70"/>
        <end position="88"/>
    </location>
</feature>
<feature type="transmembrane region" description="Helical" evidence="7">
    <location>
        <begin position="117"/>
        <end position="139"/>
    </location>
</feature>
<dbReference type="WBParaSite" id="Pan_g8780.t1">
    <property type="protein sequence ID" value="Pan_g8780.t1"/>
    <property type="gene ID" value="Pan_g8780"/>
</dbReference>
<dbReference type="AlphaFoldDB" id="A0A7E4WA15"/>
<dbReference type="GO" id="GO:0005794">
    <property type="term" value="C:Golgi apparatus"/>
    <property type="evidence" value="ECO:0007669"/>
    <property type="project" value="TreeGrafter"/>
</dbReference>
<sequence>MSALPHQAPSSQEPATSSAQPKSRASRETGATGTPVLTATPSLAAGGNTPISSVAGNSTAIPSTAVNNSNAGTPINANTTAPPATPGKKPGKSNKPKVTRLRQQKLKSWQPTLTAKTVIPAIFLIAVIFVPVGIALLIASESVKEWTINYSDNCPMGPCTLSFSVESDFKGDVFFYYTLKNYFQNHRRYLKSRNDNQLLGTLTSTAECDPYDKVNTTNGMVPIAPCGAVANSMFNDSFTLYKGSSGNPEEQVTWTYKGVVWDVDLQKKFKNPTIPSGGSLCDAFANTSKPVNWGRLPCHLDDNNPDNNGFLNTDFIVWMRTAALPAFRKPYRKLVRTGTFANGLPAGDYVLVINNIYPVKQFNGRKQFVISTASWAGGKNSFLGIIYIVVGGLCFLVGFLFIFIHLKWGRSH</sequence>
<accession>A0A7E4WA15</accession>
<dbReference type="Pfam" id="PF03381">
    <property type="entry name" value="CDC50"/>
    <property type="match status" value="1"/>
</dbReference>
<feature type="region of interest" description="Disordered" evidence="6">
    <location>
        <begin position="1"/>
        <end position="98"/>
    </location>
</feature>
<dbReference type="GO" id="GO:0005783">
    <property type="term" value="C:endoplasmic reticulum"/>
    <property type="evidence" value="ECO:0007669"/>
    <property type="project" value="TreeGrafter"/>
</dbReference>
<dbReference type="PANTHER" id="PTHR10926:SF0">
    <property type="entry name" value="CDC50, ISOFORM A"/>
    <property type="match status" value="1"/>
</dbReference>
<proteinExistence type="inferred from homology"/>